<reference evidence="1 2" key="2">
    <citation type="journal article" date="2019" name="G3 (Bethesda)">
        <title>Hybrid Assembly of the Genome of the Entomopathogenic Nematode Steinernema carpocapsae Identifies the X-Chromosome.</title>
        <authorList>
            <person name="Serra L."/>
            <person name="Macchietto M."/>
            <person name="Macias-Munoz A."/>
            <person name="McGill C.J."/>
            <person name="Rodriguez I.M."/>
            <person name="Rodriguez B."/>
            <person name="Murad R."/>
            <person name="Mortazavi A."/>
        </authorList>
    </citation>
    <scope>NUCLEOTIDE SEQUENCE [LARGE SCALE GENOMIC DNA]</scope>
    <source>
        <strain evidence="1 2">ALL</strain>
    </source>
</reference>
<sequence>MSTYKLPQELTDVAEKLKATVLPEGAEGLPFGVVFGAFQRDWNQRLDYAKFGFSTATQFFRQLRVYVRIVDAPDAGHRRLVAADTEEIRHLTELIEATRRTPRFLERRAVRRARRQEVREAALRAQEEEELLQVDAEDSGSLVGSHEELGLAPPEAVDHNAVWCRLMAEESFWDPVVHRARVEWRLAGTEASGPFVGSVEELGQALEQPRSPASVRQFIDKMYRRMLAGECFWPLLHHLPSENARQAMFNRIAEEHQDRFLVAVMDRGLEVYPLRR</sequence>
<name>A0A4U5PC73_STECR</name>
<accession>A0A4U5PC73</accession>
<protein>
    <submittedName>
        <fullName evidence="1">Uncharacterized protein</fullName>
    </submittedName>
</protein>
<keyword evidence="2" id="KW-1185">Reference proteome</keyword>
<reference evidence="1 2" key="1">
    <citation type="journal article" date="2015" name="Genome Biol.">
        <title>Comparative genomics of Steinernema reveals deeply conserved gene regulatory networks.</title>
        <authorList>
            <person name="Dillman A.R."/>
            <person name="Macchietto M."/>
            <person name="Porter C.F."/>
            <person name="Rogers A."/>
            <person name="Williams B."/>
            <person name="Antoshechkin I."/>
            <person name="Lee M.M."/>
            <person name="Goodwin Z."/>
            <person name="Lu X."/>
            <person name="Lewis E.E."/>
            <person name="Goodrich-Blair H."/>
            <person name="Stock S.P."/>
            <person name="Adams B.J."/>
            <person name="Sternberg P.W."/>
            <person name="Mortazavi A."/>
        </authorList>
    </citation>
    <scope>NUCLEOTIDE SEQUENCE [LARGE SCALE GENOMIC DNA]</scope>
    <source>
        <strain evidence="1 2">ALL</strain>
    </source>
</reference>
<proteinExistence type="predicted"/>
<dbReference type="EMBL" id="AZBU02000002">
    <property type="protein sequence ID" value="TKR93886.1"/>
    <property type="molecule type" value="Genomic_DNA"/>
</dbReference>
<dbReference type="Proteomes" id="UP000298663">
    <property type="component" value="Unassembled WGS sequence"/>
</dbReference>
<evidence type="ECO:0000313" key="1">
    <source>
        <dbReference type="EMBL" id="TKR93886.1"/>
    </source>
</evidence>
<gene>
    <name evidence="1" type="ORF">L596_008260</name>
</gene>
<evidence type="ECO:0000313" key="2">
    <source>
        <dbReference type="Proteomes" id="UP000298663"/>
    </source>
</evidence>
<dbReference type="AlphaFoldDB" id="A0A4U5PC73"/>
<comment type="caution">
    <text evidence="1">The sequence shown here is derived from an EMBL/GenBank/DDBJ whole genome shotgun (WGS) entry which is preliminary data.</text>
</comment>
<organism evidence="1 2">
    <name type="scientific">Steinernema carpocapsae</name>
    <name type="common">Entomopathogenic nematode</name>
    <dbReference type="NCBI Taxonomy" id="34508"/>
    <lineage>
        <taxon>Eukaryota</taxon>
        <taxon>Metazoa</taxon>
        <taxon>Ecdysozoa</taxon>
        <taxon>Nematoda</taxon>
        <taxon>Chromadorea</taxon>
        <taxon>Rhabditida</taxon>
        <taxon>Tylenchina</taxon>
        <taxon>Panagrolaimomorpha</taxon>
        <taxon>Strongyloidoidea</taxon>
        <taxon>Steinernematidae</taxon>
        <taxon>Steinernema</taxon>
    </lineage>
</organism>